<keyword evidence="2" id="KW-0812">Transmembrane</keyword>
<evidence type="ECO:0000256" key="2">
    <source>
        <dbReference type="SAM" id="Phobius"/>
    </source>
</evidence>
<sequence length="358" mass="37160">MGRPERPLDPMQGPLASFAHDLRALRHKAGTPSYRRLAAEAHFSATALSRAASGDVLPSLGVTLAFVAACGGDTREWETRWHAVHAALKDEIAKPAGAHQGAIAEPPMSAADPDTASSSGAVPDSSAAPAPGSVPGPLTALDPGSASDSSAAPASGSAPGSAWVAALDRVRGRRRLGVAVAVVIGLAGAAGVAAALLPASPTTAHPAPRAIRKASAADSRDTDYKGRLRPVLHEGPVTLRANQVIDFDDPSWPITEASKGNPYDLEFTSQDRSLDSIGSDDITVLPPGSHGTRSECGAQQNYSEPVTPALDRPGTLFCLITDTRRYVLCRTTAVTRDASGRPAEVRLYAVIWEPREAD</sequence>
<organism evidence="4 5">
    <name type="scientific">Actinoallomurus vinaceus</name>
    <dbReference type="NCBI Taxonomy" id="1080074"/>
    <lineage>
        <taxon>Bacteria</taxon>
        <taxon>Bacillati</taxon>
        <taxon>Actinomycetota</taxon>
        <taxon>Actinomycetes</taxon>
        <taxon>Streptosporangiales</taxon>
        <taxon>Thermomonosporaceae</taxon>
        <taxon>Actinoallomurus</taxon>
    </lineage>
</organism>
<keyword evidence="2" id="KW-0472">Membrane</keyword>
<feature type="domain" description="HTH cro/C1-type" evidence="3">
    <location>
        <begin position="21"/>
        <end position="77"/>
    </location>
</feature>
<gene>
    <name evidence="4" type="ORF">GCM10023196_066230</name>
</gene>
<evidence type="ECO:0000313" key="5">
    <source>
        <dbReference type="Proteomes" id="UP001501442"/>
    </source>
</evidence>
<feature type="region of interest" description="Disordered" evidence="1">
    <location>
        <begin position="96"/>
        <end position="159"/>
    </location>
</feature>
<feature type="transmembrane region" description="Helical" evidence="2">
    <location>
        <begin position="176"/>
        <end position="197"/>
    </location>
</feature>
<keyword evidence="5" id="KW-1185">Reference proteome</keyword>
<reference evidence="5" key="1">
    <citation type="journal article" date="2019" name="Int. J. Syst. Evol. Microbiol.">
        <title>The Global Catalogue of Microorganisms (GCM) 10K type strain sequencing project: providing services to taxonomists for standard genome sequencing and annotation.</title>
        <authorList>
            <consortium name="The Broad Institute Genomics Platform"/>
            <consortium name="The Broad Institute Genome Sequencing Center for Infectious Disease"/>
            <person name="Wu L."/>
            <person name="Ma J."/>
        </authorList>
    </citation>
    <scope>NUCLEOTIDE SEQUENCE [LARGE SCALE GENOMIC DNA]</scope>
    <source>
        <strain evidence="5">JCM 17939</strain>
    </source>
</reference>
<dbReference type="SMART" id="SM00530">
    <property type="entry name" value="HTH_XRE"/>
    <property type="match status" value="1"/>
</dbReference>
<evidence type="ECO:0000259" key="3">
    <source>
        <dbReference type="SMART" id="SM00530"/>
    </source>
</evidence>
<comment type="caution">
    <text evidence="4">The sequence shown here is derived from an EMBL/GenBank/DDBJ whole genome shotgun (WGS) entry which is preliminary data.</text>
</comment>
<dbReference type="Pfam" id="PF13560">
    <property type="entry name" value="HTH_31"/>
    <property type="match status" value="1"/>
</dbReference>
<protein>
    <recommendedName>
        <fullName evidence="3">HTH cro/C1-type domain-containing protein</fullName>
    </recommendedName>
</protein>
<dbReference type="Proteomes" id="UP001501442">
    <property type="component" value="Unassembled WGS sequence"/>
</dbReference>
<proteinExistence type="predicted"/>
<dbReference type="CDD" id="cd00093">
    <property type="entry name" value="HTH_XRE"/>
    <property type="match status" value="1"/>
</dbReference>
<name>A0ABP8UHS5_9ACTN</name>
<accession>A0ABP8UHS5</accession>
<evidence type="ECO:0000313" key="4">
    <source>
        <dbReference type="EMBL" id="GAA4632505.1"/>
    </source>
</evidence>
<dbReference type="EMBL" id="BAABHK010000010">
    <property type="protein sequence ID" value="GAA4632505.1"/>
    <property type="molecule type" value="Genomic_DNA"/>
</dbReference>
<keyword evidence="2" id="KW-1133">Transmembrane helix</keyword>
<evidence type="ECO:0000256" key="1">
    <source>
        <dbReference type="SAM" id="MobiDB-lite"/>
    </source>
</evidence>
<feature type="region of interest" description="Disordered" evidence="1">
    <location>
        <begin position="201"/>
        <end position="223"/>
    </location>
</feature>
<dbReference type="RefSeq" id="WP_345435487.1">
    <property type="nucleotide sequence ID" value="NZ_BAABHK010000010.1"/>
</dbReference>
<dbReference type="InterPro" id="IPR001387">
    <property type="entry name" value="Cro/C1-type_HTH"/>
</dbReference>
<feature type="compositionally biased region" description="Low complexity" evidence="1">
    <location>
        <begin position="116"/>
        <end position="159"/>
    </location>
</feature>